<proteinExistence type="predicted"/>
<gene>
    <name evidence="1" type="ORF">g.119412</name>
</gene>
<dbReference type="EMBL" id="GGMR01003433">
    <property type="protein sequence ID" value="MBY16052.1"/>
    <property type="molecule type" value="Transcribed_RNA"/>
</dbReference>
<dbReference type="InterPro" id="IPR036691">
    <property type="entry name" value="Endo/exonu/phosph_ase_sf"/>
</dbReference>
<dbReference type="SUPFAM" id="SSF56219">
    <property type="entry name" value="DNase I-like"/>
    <property type="match status" value="1"/>
</dbReference>
<name>A0A2S2NGK0_SCHGA</name>
<dbReference type="GO" id="GO:0031012">
    <property type="term" value="C:extracellular matrix"/>
    <property type="evidence" value="ECO:0007669"/>
    <property type="project" value="TreeGrafter"/>
</dbReference>
<accession>A0A2S2NGK0</accession>
<dbReference type="Gene3D" id="3.60.10.10">
    <property type="entry name" value="Endonuclease/exonuclease/phosphatase"/>
    <property type="match status" value="1"/>
</dbReference>
<dbReference type="GO" id="GO:0061343">
    <property type="term" value="P:cell adhesion involved in heart morphogenesis"/>
    <property type="evidence" value="ECO:0007669"/>
    <property type="project" value="TreeGrafter"/>
</dbReference>
<evidence type="ECO:0008006" key="2">
    <source>
        <dbReference type="Google" id="ProtNLM"/>
    </source>
</evidence>
<reference evidence="1" key="1">
    <citation type="submission" date="2018-04" db="EMBL/GenBank/DDBJ databases">
        <title>Transcriptome of Schizaphis graminum biotype I.</title>
        <authorList>
            <person name="Scully E.D."/>
            <person name="Geib S.M."/>
            <person name="Palmer N.A."/>
            <person name="Koch K."/>
            <person name="Bradshaw J."/>
            <person name="Heng-Moss T."/>
            <person name="Sarath G."/>
        </authorList>
    </citation>
    <scope>NUCLEOTIDE SEQUENCE</scope>
</reference>
<sequence>MTALMCGENLILPSVNEIKTYKCEIDNLNSIIYSDNVCNIIAINICSVQKHFDEFCILLDNSPIKYDIIILVEAWLGRDSINADIYQLPNYSIFYTKLNKNQNDGVMVYINNSLTVTSMLELQTQSHTVLEIQIKKWNTSFLIYSIYRSPNNDVELFLDELQNTVLEKAKKINADFKILIGDINLDILRTSLITNKYLDLLAEFGYFKMIDIITRHASNSCLDHIFMKSKTTIYSKPIICPVTISDHYPILLSIGNLISNRKNKPDPLTINTINYSILSNLISNQKWCTILEHADVNNATKRFINILNNLVKLASVSIKISSKLKKIKPWATTELIKAIRDRDQLHIKVKKHNTNDKLKKYYKNFRNKVTQLIRNAKNIYYKSELEKSNGNPKMC</sequence>
<protein>
    <recommendedName>
        <fullName evidence="2">Endonuclease/exonuclease/phosphatase domain-containing protein</fullName>
    </recommendedName>
</protein>
<evidence type="ECO:0000313" key="1">
    <source>
        <dbReference type="EMBL" id="MBY16052.1"/>
    </source>
</evidence>
<dbReference type="GO" id="GO:0007508">
    <property type="term" value="P:larval heart development"/>
    <property type="evidence" value="ECO:0007669"/>
    <property type="project" value="TreeGrafter"/>
</dbReference>
<organism evidence="1">
    <name type="scientific">Schizaphis graminum</name>
    <name type="common">Green bug aphid</name>
    <dbReference type="NCBI Taxonomy" id="13262"/>
    <lineage>
        <taxon>Eukaryota</taxon>
        <taxon>Metazoa</taxon>
        <taxon>Ecdysozoa</taxon>
        <taxon>Arthropoda</taxon>
        <taxon>Hexapoda</taxon>
        <taxon>Insecta</taxon>
        <taxon>Pterygota</taxon>
        <taxon>Neoptera</taxon>
        <taxon>Paraneoptera</taxon>
        <taxon>Hemiptera</taxon>
        <taxon>Sternorrhyncha</taxon>
        <taxon>Aphidomorpha</taxon>
        <taxon>Aphidoidea</taxon>
        <taxon>Aphididae</taxon>
        <taxon>Aphidini</taxon>
        <taxon>Schizaphis</taxon>
    </lineage>
</organism>
<dbReference type="AlphaFoldDB" id="A0A2S2NGK0"/>
<dbReference type="PANTHER" id="PTHR33395">
    <property type="entry name" value="TRANSCRIPTASE, PUTATIVE-RELATED-RELATED"/>
    <property type="match status" value="1"/>
</dbReference>
<dbReference type="PANTHER" id="PTHR33395:SF22">
    <property type="entry name" value="REVERSE TRANSCRIPTASE DOMAIN-CONTAINING PROTEIN"/>
    <property type="match status" value="1"/>
</dbReference>